<dbReference type="AlphaFoldDB" id="A0A9J6CWJ2"/>
<sequence length="100" mass="10557">MESELGTRVSVPVVFVNRHGLYAIVAVLGVALLGFACVLGLSFKIIAILKQSAEKVRGYIASRIYSSGPHGGSHPSTNHISCSYAGTDAIKAPFPDTRRG</sequence>
<evidence type="ECO:0000313" key="3">
    <source>
        <dbReference type="Proteomes" id="UP000821866"/>
    </source>
</evidence>
<keyword evidence="1" id="KW-0472">Membrane</keyword>
<name>A0A9J6CWJ2_RHIMP</name>
<evidence type="ECO:0000256" key="1">
    <source>
        <dbReference type="SAM" id="Phobius"/>
    </source>
</evidence>
<reference evidence="2" key="1">
    <citation type="journal article" date="2020" name="Cell">
        <title>Large-Scale Comparative Analyses of Tick Genomes Elucidate Their Genetic Diversity and Vector Capacities.</title>
        <authorList>
            <consortium name="Tick Genome and Microbiome Consortium (TIGMIC)"/>
            <person name="Jia N."/>
            <person name="Wang J."/>
            <person name="Shi W."/>
            <person name="Du L."/>
            <person name="Sun Y."/>
            <person name="Zhan W."/>
            <person name="Jiang J.F."/>
            <person name="Wang Q."/>
            <person name="Zhang B."/>
            <person name="Ji P."/>
            <person name="Bell-Sakyi L."/>
            <person name="Cui X.M."/>
            <person name="Yuan T.T."/>
            <person name="Jiang B.G."/>
            <person name="Yang W.F."/>
            <person name="Lam T.T."/>
            <person name="Chang Q.C."/>
            <person name="Ding S.J."/>
            <person name="Wang X.J."/>
            <person name="Zhu J.G."/>
            <person name="Ruan X.D."/>
            <person name="Zhao L."/>
            <person name="Wei J.T."/>
            <person name="Ye R.Z."/>
            <person name="Que T.C."/>
            <person name="Du C.H."/>
            <person name="Zhou Y.H."/>
            <person name="Cheng J.X."/>
            <person name="Dai P.F."/>
            <person name="Guo W.B."/>
            <person name="Han X.H."/>
            <person name="Huang E.J."/>
            <person name="Li L.F."/>
            <person name="Wei W."/>
            <person name="Gao Y.C."/>
            <person name="Liu J.Z."/>
            <person name="Shao H.Z."/>
            <person name="Wang X."/>
            <person name="Wang C.C."/>
            <person name="Yang T.C."/>
            <person name="Huo Q.B."/>
            <person name="Li W."/>
            <person name="Chen H.Y."/>
            <person name="Chen S.E."/>
            <person name="Zhou L.G."/>
            <person name="Ni X.B."/>
            <person name="Tian J.H."/>
            <person name="Sheng Y."/>
            <person name="Liu T."/>
            <person name="Pan Y.S."/>
            <person name="Xia L.Y."/>
            <person name="Li J."/>
            <person name="Zhao F."/>
            <person name="Cao W.C."/>
        </authorList>
    </citation>
    <scope>NUCLEOTIDE SEQUENCE</scope>
    <source>
        <strain evidence="2">Rmic-2018</strain>
    </source>
</reference>
<dbReference type="Proteomes" id="UP000821866">
    <property type="component" value="Unassembled WGS sequence"/>
</dbReference>
<reference evidence="2" key="2">
    <citation type="submission" date="2021-09" db="EMBL/GenBank/DDBJ databases">
        <authorList>
            <person name="Jia N."/>
            <person name="Wang J."/>
            <person name="Shi W."/>
            <person name="Du L."/>
            <person name="Sun Y."/>
            <person name="Zhan W."/>
            <person name="Jiang J."/>
            <person name="Wang Q."/>
            <person name="Zhang B."/>
            <person name="Ji P."/>
            <person name="Sakyi L.B."/>
            <person name="Cui X."/>
            <person name="Yuan T."/>
            <person name="Jiang B."/>
            <person name="Yang W."/>
            <person name="Lam T.T.-Y."/>
            <person name="Chang Q."/>
            <person name="Ding S."/>
            <person name="Wang X."/>
            <person name="Zhu J."/>
            <person name="Ruan X."/>
            <person name="Zhao L."/>
            <person name="Wei J."/>
            <person name="Que T."/>
            <person name="Du C."/>
            <person name="Cheng J."/>
            <person name="Dai P."/>
            <person name="Han X."/>
            <person name="Huang E."/>
            <person name="Gao Y."/>
            <person name="Liu J."/>
            <person name="Shao H."/>
            <person name="Ye R."/>
            <person name="Li L."/>
            <person name="Wei W."/>
            <person name="Wang X."/>
            <person name="Wang C."/>
            <person name="Huo Q."/>
            <person name="Li W."/>
            <person name="Guo W."/>
            <person name="Chen H."/>
            <person name="Chen S."/>
            <person name="Zhou L."/>
            <person name="Zhou L."/>
            <person name="Ni X."/>
            <person name="Tian J."/>
            <person name="Zhou Y."/>
            <person name="Sheng Y."/>
            <person name="Liu T."/>
            <person name="Pan Y."/>
            <person name="Xia L."/>
            <person name="Li J."/>
            <person name="Zhao F."/>
            <person name="Cao W."/>
        </authorList>
    </citation>
    <scope>NUCLEOTIDE SEQUENCE</scope>
    <source>
        <strain evidence="2">Rmic-2018</strain>
        <tissue evidence="2">Larvae</tissue>
    </source>
</reference>
<protein>
    <submittedName>
        <fullName evidence="2">Uncharacterized protein</fullName>
    </submittedName>
</protein>
<accession>A0A9J6CWJ2</accession>
<keyword evidence="1" id="KW-0812">Transmembrane</keyword>
<organism evidence="2 3">
    <name type="scientific">Rhipicephalus microplus</name>
    <name type="common">Cattle tick</name>
    <name type="synonym">Boophilus microplus</name>
    <dbReference type="NCBI Taxonomy" id="6941"/>
    <lineage>
        <taxon>Eukaryota</taxon>
        <taxon>Metazoa</taxon>
        <taxon>Ecdysozoa</taxon>
        <taxon>Arthropoda</taxon>
        <taxon>Chelicerata</taxon>
        <taxon>Arachnida</taxon>
        <taxon>Acari</taxon>
        <taxon>Parasitiformes</taxon>
        <taxon>Ixodida</taxon>
        <taxon>Ixodoidea</taxon>
        <taxon>Ixodidae</taxon>
        <taxon>Rhipicephalinae</taxon>
        <taxon>Rhipicephalus</taxon>
        <taxon>Boophilus</taxon>
    </lineage>
</organism>
<feature type="transmembrane region" description="Helical" evidence="1">
    <location>
        <begin position="20"/>
        <end position="47"/>
    </location>
</feature>
<gene>
    <name evidence="2" type="ORF">HPB51_028620</name>
</gene>
<proteinExistence type="predicted"/>
<evidence type="ECO:0000313" key="2">
    <source>
        <dbReference type="EMBL" id="KAH7942700.1"/>
    </source>
</evidence>
<comment type="caution">
    <text evidence="2">The sequence shown here is derived from an EMBL/GenBank/DDBJ whole genome shotgun (WGS) entry which is preliminary data.</text>
</comment>
<dbReference type="EMBL" id="JABSTU010005450">
    <property type="protein sequence ID" value="KAH7942700.1"/>
    <property type="molecule type" value="Genomic_DNA"/>
</dbReference>
<keyword evidence="1" id="KW-1133">Transmembrane helix</keyword>
<keyword evidence="3" id="KW-1185">Reference proteome</keyword>